<dbReference type="InterPro" id="IPR012337">
    <property type="entry name" value="RNaseH-like_sf"/>
</dbReference>
<dbReference type="Pfam" id="PF01612">
    <property type="entry name" value="DNA_pol_A_exo1"/>
    <property type="match status" value="1"/>
</dbReference>
<dbReference type="PANTHER" id="PTHR47765">
    <property type="entry name" value="3'-5' EXONUCLEASE DOMAIN-CONTAINING PROTEIN"/>
    <property type="match status" value="1"/>
</dbReference>
<dbReference type="GO" id="GO:0033890">
    <property type="term" value="F:ribonuclease D activity"/>
    <property type="evidence" value="ECO:0007669"/>
    <property type="project" value="UniProtKB-EC"/>
</dbReference>
<dbReference type="SMART" id="SM00474">
    <property type="entry name" value="35EXOc"/>
    <property type="match status" value="1"/>
</dbReference>
<dbReference type="InterPro" id="IPR052408">
    <property type="entry name" value="Exonuclease_MUT-7-like"/>
</dbReference>
<organism evidence="2 3">
    <name type="scientific">Candidatus Magnetaquiglobus chichijimensis</name>
    <dbReference type="NCBI Taxonomy" id="3141448"/>
    <lineage>
        <taxon>Bacteria</taxon>
        <taxon>Pseudomonadati</taxon>
        <taxon>Pseudomonadota</taxon>
        <taxon>Magnetococcia</taxon>
        <taxon>Magnetococcales</taxon>
        <taxon>Candidatus Magnetaquicoccaceae</taxon>
        <taxon>Candidatus Magnetaquiglobus</taxon>
    </lineage>
</organism>
<dbReference type="RefSeq" id="WP_420905861.1">
    <property type="nucleotide sequence ID" value="NZ_BAAFGK010000004.1"/>
</dbReference>
<dbReference type="SUPFAM" id="SSF53098">
    <property type="entry name" value="Ribonuclease H-like"/>
    <property type="match status" value="1"/>
</dbReference>
<dbReference type="PANTHER" id="PTHR47765:SF2">
    <property type="entry name" value="EXONUCLEASE MUT-7 HOMOLOG"/>
    <property type="match status" value="1"/>
</dbReference>
<dbReference type="Gene3D" id="3.30.420.10">
    <property type="entry name" value="Ribonuclease H-like superfamily/Ribonuclease H"/>
    <property type="match status" value="1"/>
</dbReference>
<dbReference type="InterPro" id="IPR036397">
    <property type="entry name" value="RNaseH_sf"/>
</dbReference>
<dbReference type="InterPro" id="IPR002562">
    <property type="entry name" value="3'-5'_exonuclease_dom"/>
</dbReference>
<protein>
    <submittedName>
        <fullName evidence="2">Ribonuclease D</fullName>
        <ecNumber evidence="2">3.1.13.5</ecNumber>
    </submittedName>
</protein>
<gene>
    <name evidence="2" type="primary">rnd_1</name>
    <name evidence="2" type="ORF">SIID45300_02526</name>
</gene>
<feature type="domain" description="3'-5' exonuclease" evidence="1">
    <location>
        <begin position="35"/>
        <end position="204"/>
    </location>
</feature>
<name>A0ABQ0CBB2_9PROT</name>
<dbReference type="CDD" id="cd06141">
    <property type="entry name" value="WRN_exo"/>
    <property type="match status" value="1"/>
</dbReference>
<keyword evidence="3" id="KW-1185">Reference proteome</keyword>
<keyword evidence="2" id="KW-0378">Hydrolase</keyword>
<evidence type="ECO:0000313" key="2">
    <source>
        <dbReference type="EMBL" id="GAB0058182.1"/>
    </source>
</evidence>
<dbReference type="Proteomes" id="UP001628193">
    <property type="component" value="Unassembled WGS sequence"/>
</dbReference>
<reference evidence="2 3" key="1">
    <citation type="submission" date="2024-09" db="EMBL/GenBank/DDBJ databases">
        <title>Draft genome sequence of Candidatus Magnetaquicoccaceae bacterium FCR-1.</title>
        <authorList>
            <person name="Shimoshige H."/>
            <person name="Shimamura S."/>
            <person name="Taoka A."/>
            <person name="Kobayashi H."/>
            <person name="Maekawa T."/>
        </authorList>
    </citation>
    <scope>NUCLEOTIDE SEQUENCE [LARGE SCALE GENOMIC DNA]</scope>
    <source>
        <strain evidence="2 3">FCR-1</strain>
    </source>
</reference>
<evidence type="ECO:0000259" key="1">
    <source>
        <dbReference type="SMART" id="SM00474"/>
    </source>
</evidence>
<proteinExistence type="predicted"/>
<evidence type="ECO:0000313" key="3">
    <source>
        <dbReference type="Proteomes" id="UP001628193"/>
    </source>
</evidence>
<comment type="caution">
    <text evidence="2">The sequence shown here is derived from an EMBL/GenBank/DDBJ whole genome shotgun (WGS) entry which is preliminary data.</text>
</comment>
<dbReference type="EC" id="3.1.13.5" evidence="2"/>
<accession>A0ABQ0CBB2</accession>
<sequence length="213" mass="24047">MNGLFPHPRVPREWMRKLTPEEVNQLPVRRWDGPIRLIRDDAEAEEAAVLLARESVLGFDTETRPSFRKGENYFPALVQLAGAETVYLFQLKGMERFDALSAILSDPARRKVGVGLNYDVRALQTLFSFQPRGFIDVGEVARRAAIASQGLRGLAAHLFGMRISKRAQCSNWENPELKPFQLVYAATDAWISREIYLRMHETGVFSSPLASIG</sequence>
<dbReference type="EMBL" id="BAAFGK010000004">
    <property type="protein sequence ID" value="GAB0058182.1"/>
    <property type="molecule type" value="Genomic_DNA"/>
</dbReference>